<dbReference type="Gene3D" id="1.10.287.130">
    <property type="match status" value="1"/>
</dbReference>
<dbReference type="SUPFAM" id="SSF52172">
    <property type="entry name" value="CheY-like"/>
    <property type="match status" value="1"/>
</dbReference>
<dbReference type="Pfam" id="PF02518">
    <property type="entry name" value="HATPase_c"/>
    <property type="match status" value="1"/>
</dbReference>
<keyword evidence="10" id="KW-0418">Kinase</keyword>
<dbReference type="SMART" id="SM00086">
    <property type="entry name" value="PAC"/>
    <property type="match status" value="4"/>
</dbReference>
<dbReference type="SMART" id="SM00091">
    <property type="entry name" value="PAS"/>
    <property type="match status" value="4"/>
</dbReference>
<evidence type="ECO:0000256" key="4">
    <source>
        <dbReference type="PROSITE-ProRule" id="PRU00169"/>
    </source>
</evidence>
<feature type="domain" description="PAC" evidence="9">
    <location>
        <begin position="374"/>
        <end position="426"/>
    </location>
</feature>
<dbReference type="Gene3D" id="3.30.565.10">
    <property type="entry name" value="Histidine kinase-like ATPase, C-terminal domain"/>
    <property type="match status" value="1"/>
</dbReference>
<dbReference type="InterPro" id="IPR003661">
    <property type="entry name" value="HisK_dim/P_dom"/>
</dbReference>
<dbReference type="STRING" id="351605.Gura_2743"/>
<dbReference type="PANTHER" id="PTHR43065">
    <property type="entry name" value="SENSOR HISTIDINE KINASE"/>
    <property type="match status" value="1"/>
</dbReference>
<dbReference type="OrthoDB" id="9813024at2"/>
<protein>
    <recommendedName>
        <fullName evidence="2">histidine kinase</fullName>
        <ecNumber evidence="2">2.7.13.3</ecNumber>
    </recommendedName>
</protein>
<keyword evidence="5" id="KW-0175">Coiled coil</keyword>
<dbReference type="InterPro" id="IPR036890">
    <property type="entry name" value="HATPase_C_sf"/>
</dbReference>
<dbReference type="PANTHER" id="PTHR43065:SF42">
    <property type="entry name" value="TWO-COMPONENT SENSOR PPRA"/>
    <property type="match status" value="1"/>
</dbReference>
<dbReference type="InterPro" id="IPR003594">
    <property type="entry name" value="HATPase_dom"/>
</dbReference>
<dbReference type="AlphaFoldDB" id="A5G549"/>
<evidence type="ECO:0000259" key="9">
    <source>
        <dbReference type="PROSITE" id="PS50113"/>
    </source>
</evidence>
<dbReference type="SMART" id="SM00388">
    <property type="entry name" value="HisKA"/>
    <property type="match status" value="1"/>
</dbReference>
<evidence type="ECO:0000313" key="10">
    <source>
        <dbReference type="EMBL" id="ABQ26917.1"/>
    </source>
</evidence>
<feature type="domain" description="PAS" evidence="8">
    <location>
        <begin position="11"/>
        <end position="83"/>
    </location>
</feature>
<dbReference type="InterPro" id="IPR005467">
    <property type="entry name" value="His_kinase_dom"/>
</dbReference>
<feature type="domain" description="PAS" evidence="8">
    <location>
        <begin position="153"/>
        <end position="231"/>
    </location>
</feature>
<reference evidence="10 11" key="1">
    <citation type="submission" date="2007-05" db="EMBL/GenBank/DDBJ databases">
        <title>Complete sequence of Geobacter uraniireducens Rf4.</title>
        <authorList>
            <consortium name="US DOE Joint Genome Institute"/>
            <person name="Copeland A."/>
            <person name="Lucas S."/>
            <person name="Lapidus A."/>
            <person name="Barry K."/>
            <person name="Detter J.C."/>
            <person name="Glavina del Rio T."/>
            <person name="Hammon N."/>
            <person name="Israni S."/>
            <person name="Dalin E."/>
            <person name="Tice H."/>
            <person name="Pitluck S."/>
            <person name="Chertkov O."/>
            <person name="Brettin T."/>
            <person name="Bruce D."/>
            <person name="Han C."/>
            <person name="Schmutz J."/>
            <person name="Larimer F."/>
            <person name="Land M."/>
            <person name="Hauser L."/>
            <person name="Kyrpides N."/>
            <person name="Mikhailova N."/>
            <person name="Shelobolina E."/>
            <person name="Aklujkar M."/>
            <person name="Lovley D."/>
            <person name="Richardson P."/>
        </authorList>
    </citation>
    <scope>NUCLEOTIDE SEQUENCE [LARGE SCALE GENOMIC DNA]</scope>
    <source>
        <strain evidence="10 11">Rf4</strain>
    </source>
</reference>
<feature type="domain" description="PAC" evidence="9">
    <location>
        <begin position="505"/>
        <end position="557"/>
    </location>
</feature>
<dbReference type="PROSITE" id="PS50110">
    <property type="entry name" value="RESPONSE_REGULATORY"/>
    <property type="match status" value="1"/>
</dbReference>
<evidence type="ECO:0000256" key="3">
    <source>
        <dbReference type="ARBA" id="ARBA00022553"/>
    </source>
</evidence>
<dbReference type="CDD" id="cd00082">
    <property type="entry name" value="HisKA"/>
    <property type="match status" value="1"/>
</dbReference>
<dbReference type="HOGENOM" id="CLU_000445_114_51_7"/>
<keyword evidence="10" id="KW-0808">Transferase</keyword>
<dbReference type="PROSITE" id="PS50109">
    <property type="entry name" value="HIS_KIN"/>
    <property type="match status" value="1"/>
</dbReference>
<dbReference type="InterPro" id="IPR011006">
    <property type="entry name" value="CheY-like_superfamily"/>
</dbReference>
<dbReference type="InterPro" id="IPR001789">
    <property type="entry name" value="Sig_transdc_resp-reg_receiver"/>
</dbReference>
<comment type="catalytic activity">
    <reaction evidence="1">
        <text>ATP + protein L-histidine = ADP + protein N-phospho-L-histidine.</text>
        <dbReference type="EC" id="2.7.13.3"/>
    </reaction>
</comment>
<dbReference type="SUPFAM" id="SSF47384">
    <property type="entry name" value="Homodimeric domain of signal transducing histidine kinase"/>
    <property type="match status" value="1"/>
</dbReference>
<dbReference type="SUPFAM" id="SSF55785">
    <property type="entry name" value="PYP-like sensor domain (PAS domain)"/>
    <property type="match status" value="4"/>
</dbReference>
<feature type="domain" description="PAS" evidence="8">
    <location>
        <begin position="427"/>
        <end position="500"/>
    </location>
</feature>
<accession>A5G549</accession>
<dbReference type="Gene3D" id="3.40.50.2300">
    <property type="match status" value="1"/>
</dbReference>
<proteinExistence type="predicted"/>
<dbReference type="RefSeq" id="WP_011939593.1">
    <property type="nucleotide sequence ID" value="NC_009483.1"/>
</dbReference>
<dbReference type="SMART" id="SM00387">
    <property type="entry name" value="HATPase_c"/>
    <property type="match status" value="1"/>
</dbReference>
<dbReference type="InterPro" id="IPR000700">
    <property type="entry name" value="PAS-assoc_C"/>
</dbReference>
<gene>
    <name evidence="10" type="ordered locus">Gura_2743</name>
</gene>
<evidence type="ECO:0000259" key="7">
    <source>
        <dbReference type="PROSITE" id="PS50110"/>
    </source>
</evidence>
<dbReference type="SMART" id="SM00448">
    <property type="entry name" value="REC"/>
    <property type="match status" value="1"/>
</dbReference>
<evidence type="ECO:0000256" key="5">
    <source>
        <dbReference type="SAM" id="Coils"/>
    </source>
</evidence>
<dbReference type="Pfam" id="PF00072">
    <property type="entry name" value="Response_reg"/>
    <property type="match status" value="1"/>
</dbReference>
<feature type="domain" description="Response regulatory" evidence="7">
    <location>
        <begin position="804"/>
        <end position="924"/>
    </location>
</feature>
<dbReference type="CDD" id="cd00130">
    <property type="entry name" value="PAS"/>
    <property type="match status" value="4"/>
</dbReference>
<evidence type="ECO:0000259" key="6">
    <source>
        <dbReference type="PROSITE" id="PS50109"/>
    </source>
</evidence>
<dbReference type="Pfam" id="PF00512">
    <property type="entry name" value="HisKA"/>
    <property type="match status" value="1"/>
</dbReference>
<keyword evidence="3 4" id="KW-0597">Phosphoprotein</keyword>
<dbReference type="Proteomes" id="UP000006695">
    <property type="component" value="Chromosome"/>
</dbReference>
<dbReference type="InterPro" id="IPR013656">
    <property type="entry name" value="PAS_4"/>
</dbReference>
<dbReference type="Pfam" id="PF08448">
    <property type="entry name" value="PAS_4"/>
    <property type="match status" value="3"/>
</dbReference>
<feature type="domain" description="PAC" evidence="9">
    <location>
        <begin position="100"/>
        <end position="152"/>
    </location>
</feature>
<evidence type="ECO:0000259" key="8">
    <source>
        <dbReference type="PROSITE" id="PS50112"/>
    </source>
</evidence>
<evidence type="ECO:0000313" key="11">
    <source>
        <dbReference type="Proteomes" id="UP000006695"/>
    </source>
</evidence>
<sequence length="929" mass="102568">MSKLFNSGAASDWQLQAVLNAATEISIIATDTLGLITMFNRGSERMLGYTADEVVGVASIDLFHLETEVRGRGEEMSRALGRNVSGFDVFVENVKQTGAETREWFYVRKDGDVFLVKLTITIIHDEQDRVIGYLGVAEDISDRKAMEIELIENKNLLGSILESIPNPIFYKNADGVYVNCNKAFSSYLGIPREKIIGSTVYDIAPKELADIYHHADMKLMHERDPQVYEAQVRYADGLLRDVLFYKSLIWGNNGSLQGLVGVMLDVTERKRIETELHEQAILLEQEIAEHQCAEETLRESEEQLRVIFETSQASIFLVSPVGRIIFANHRMAEMFGCTYEELIGSHYQDYLHPSEKMVGGARMRKLIDGEIDHVSTERHYVRKDGGDFWGYLSGRRLEGPDGNLRALVGIITNITDLKKAKDDLEKEKERLGVTLRSIGDGVITVDTDERIVMLNRVAEQLCGWSQEESKGKILSEVFHMINEKSRAVVNNPVGRVLKTGMIMELTNHTILVARDGSERVIADSAAPILDQEGAIIGVVLVLRDMTEKKEIEEELFKARKLDSLGILAGGIAHDFNNLLTGILGNVSMARMIIPPDHDAYLLLDRAQKASERARDLTQQLLTFSKGGAPVKRLTGIEHILVDSATFALRGSNVRCEFAIPADLWPAEIDAGQMSQVINNLVINADQAMPDGGVISIQAENIETFSDGDNPDDGRIIQLTIKDTGIGILEEHLQRIFDPYFTTKHHGSGLGLATVYSIVKNHNGEIRVVSQTGVGTTFIIRLPASPTAPTVNEKKVDDHRAGKGKILFMDDEEMIRESMEVALKMLGYEPTVCGDGIEAVELYRQATAAGTPFAGVIMDLTIPGGVGGKDAIAKLLEIDPAARVIVSSGYSSDPIMAHYAQYGFCGAISKPYNCKELGASLREILENSPG</sequence>
<dbReference type="Gene3D" id="3.30.450.20">
    <property type="entry name" value="PAS domain"/>
    <property type="match status" value="4"/>
</dbReference>
<dbReference type="NCBIfam" id="TIGR00229">
    <property type="entry name" value="sensory_box"/>
    <property type="match status" value="4"/>
</dbReference>
<dbReference type="InterPro" id="IPR004358">
    <property type="entry name" value="Sig_transdc_His_kin-like_C"/>
</dbReference>
<feature type="domain" description="PAS" evidence="8">
    <location>
        <begin position="300"/>
        <end position="370"/>
    </location>
</feature>
<dbReference type="GO" id="GO:0000155">
    <property type="term" value="F:phosphorelay sensor kinase activity"/>
    <property type="evidence" value="ECO:0007669"/>
    <property type="project" value="InterPro"/>
</dbReference>
<feature type="modified residue" description="4-aspartylphosphate" evidence="4">
    <location>
        <position position="858"/>
    </location>
</feature>
<dbReference type="PRINTS" id="PR00344">
    <property type="entry name" value="BCTRLSENSOR"/>
</dbReference>
<feature type="coiled-coil region" evidence="5">
    <location>
        <begin position="407"/>
        <end position="434"/>
    </location>
</feature>
<dbReference type="InterPro" id="IPR000014">
    <property type="entry name" value="PAS"/>
</dbReference>
<evidence type="ECO:0000256" key="2">
    <source>
        <dbReference type="ARBA" id="ARBA00012438"/>
    </source>
</evidence>
<dbReference type="PROSITE" id="PS50113">
    <property type="entry name" value="PAC"/>
    <property type="match status" value="4"/>
</dbReference>
<evidence type="ECO:0000256" key="1">
    <source>
        <dbReference type="ARBA" id="ARBA00000085"/>
    </source>
</evidence>
<dbReference type="InterPro" id="IPR035965">
    <property type="entry name" value="PAS-like_dom_sf"/>
</dbReference>
<dbReference type="InterPro" id="IPR036097">
    <property type="entry name" value="HisK_dim/P_sf"/>
</dbReference>
<dbReference type="CDD" id="cd00156">
    <property type="entry name" value="REC"/>
    <property type="match status" value="1"/>
</dbReference>
<feature type="domain" description="PAC" evidence="9">
    <location>
        <begin position="226"/>
        <end position="278"/>
    </location>
</feature>
<dbReference type="GO" id="GO:0005524">
    <property type="term" value="F:ATP binding"/>
    <property type="evidence" value="ECO:0007669"/>
    <property type="project" value="UniProtKB-KW"/>
</dbReference>
<dbReference type="KEGG" id="gur:Gura_2743"/>
<dbReference type="PROSITE" id="PS50112">
    <property type="entry name" value="PAS"/>
    <property type="match status" value="4"/>
</dbReference>
<dbReference type="InterPro" id="IPR001610">
    <property type="entry name" value="PAC"/>
</dbReference>
<dbReference type="EMBL" id="CP000698">
    <property type="protein sequence ID" value="ABQ26917.1"/>
    <property type="molecule type" value="Genomic_DNA"/>
</dbReference>
<feature type="domain" description="Histidine kinase" evidence="6">
    <location>
        <begin position="570"/>
        <end position="785"/>
    </location>
</feature>
<dbReference type="EC" id="2.7.13.3" evidence="2"/>
<dbReference type="Pfam" id="PF13426">
    <property type="entry name" value="PAS_9"/>
    <property type="match status" value="1"/>
</dbReference>
<dbReference type="SUPFAM" id="SSF55874">
    <property type="entry name" value="ATPase domain of HSP90 chaperone/DNA topoisomerase II/histidine kinase"/>
    <property type="match status" value="1"/>
</dbReference>
<keyword evidence="11" id="KW-1185">Reference proteome</keyword>
<organism evidence="10 11">
    <name type="scientific">Geotalea uraniireducens (strain Rf4)</name>
    <name type="common">Geobacter uraniireducens</name>
    <dbReference type="NCBI Taxonomy" id="351605"/>
    <lineage>
        <taxon>Bacteria</taxon>
        <taxon>Pseudomonadati</taxon>
        <taxon>Thermodesulfobacteriota</taxon>
        <taxon>Desulfuromonadia</taxon>
        <taxon>Geobacterales</taxon>
        <taxon>Geobacteraceae</taxon>
        <taxon>Geotalea</taxon>
    </lineage>
</organism>
<name>A5G549_GEOUR</name>